<gene>
    <name evidence="3" type="ORF">FHS94_003697</name>
</gene>
<proteinExistence type="predicted"/>
<accession>A0A7W9EW15</accession>
<comment type="caution">
    <text evidence="3">The sequence shown here is derived from an EMBL/GenBank/DDBJ whole genome shotgun (WGS) entry which is preliminary data.</text>
</comment>
<dbReference type="Pfam" id="PF13020">
    <property type="entry name" value="NOV_C"/>
    <property type="match status" value="1"/>
</dbReference>
<feature type="domain" description="DUF3427" evidence="1">
    <location>
        <begin position="4"/>
        <end position="130"/>
    </location>
</feature>
<dbReference type="RefSeq" id="WP_184060431.1">
    <property type="nucleotide sequence ID" value="NZ_JACIJK010000015.1"/>
</dbReference>
<reference evidence="3 4" key="1">
    <citation type="submission" date="2020-08" db="EMBL/GenBank/DDBJ databases">
        <title>Genomic Encyclopedia of Type Strains, Phase IV (KMG-IV): sequencing the most valuable type-strain genomes for metagenomic binning, comparative biology and taxonomic classification.</title>
        <authorList>
            <person name="Goeker M."/>
        </authorList>
    </citation>
    <scope>NUCLEOTIDE SEQUENCE [LARGE SCALE GENOMIC DNA]</scope>
    <source>
        <strain evidence="3 4">DSM 100044</strain>
    </source>
</reference>
<keyword evidence="4" id="KW-1185">Reference proteome</keyword>
<dbReference type="Pfam" id="PF11907">
    <property type="entry name" value="DUF3427"/>
    <property type="match status" value="1"/>
</dbReference>
<evidence type="ECO:0000313" key="4">
    <source>
        <dbReference type="Proteomes" id="UP000546200"/>
    </source>
</evidence>
<name>A0A7W9EW15_9SPHN</name>
<dbReference type="Proteomes" id="UP000546200">
    <property type="component" value="Unassembled WGS sequence"/>
</dbReference>
<dbReference type="InterPro" id="IPR024975">
    <property type="entry name" value="NOV_C"/>
</dbReference>
<dbReference type="InterPro" id="IPR021835">
    <property type="entry name" value="DUF3427"/>
</dbReference>
<evidence type="ECO:0000259" key="2">
    <source>
        <dbReference type="Pfam" id="PF13020"/>
    </source>
</evidence>
<evidence type="ECO:0000259" key="1">
    <source>
        <dbReference type="Pfam" id="PF11907"/>
    </source>
</evidence>
<dbReference type="EMBL" id="JACIJK010000015">
    <property type="protein sequence ID" value="MBB5716825.1"/>
    <property type="molecule type" value="Genomic_DNA"/>
</dbReference>
<organism evidence="3 4">
    <name type="scientific">Sphingomonas aerophila</name>
    <dbReference type="NCBI Taxonomy" id="1344948"/>
    <lineage>
        <taxon>Bacteria</taxon>
        <taxon>Pseudomonadati</taxon>
        <taxon>Pseudomonadota</taxon>
        <taxon>Alphaproteobacteria</taxon>
        <taxon>Sphingomonadales</taxon>
        <taxon>Sphingomonadaceae</taxon>
        <taxon>Sphingomonas</taxon>
    </lineage>
</organism>
<evidence type="ECO:0008006" key="5">
    <source>
        <dbReference type="Google" id="ProtNLM"/>
    </source>
</evidence>
<protein>
    <recommendedName>
        <fullName evidence="5">Protein NO VEIN C-terminal domain-containing protein</fullName>
    </recommendedName>
</protein>
<evidence type="ECO:0000313" key="3">
    <source>
        <dbReference type="EMBL" id="MBB5716825.1"/>
    </source>
</evidence>
<feature type="domain" description="Protein NO VEIN C-terminal" evidence="2">
    <location>
        <begin position="219"/>
        <end position="312"/>
    </location>
</feature>
<dbReference type="AlphaFoldDB" id="A0A7W9EW15"/>
<sequence length="342" mass="37973">MPLELYGDYDRRAVHDIFDPSSSFATGAGMWGIRGIIRIPNQPRDFVLFVTLGKQEGAHQFDESINDQGILRWQSQPKQDLSSPVIADLIRHDAKASTVHLFLRTNRMRGGVAPPFTYLGPLRYHDHDVDRAQPAHVAWELLAWPIPEPVLSAMQLTLATEVADHNDTAILPNGVEAESLIEEEPPTTATPPGEPTGSFKARKLRYQSSDQSRALGLAGELLVLERERARLIEAGRSDLAAQVEHTSVLKGDGAGYDIASFFLDGQSKYIEVKTTTGTKTADFLVSPNEVAFSEKHADQFELCRVFAFNREAASARSYSIFGSMREKLFLIETQYRARASMA</sequence>